<sequence length="173" mass="19072">MGVNVAPRRHPLCCHNGASTVFNGSNLPPQRPLFTHCHHSRPSLPQNVMVSEGPFYPIVLGPLCPLPVGTPDWRDGPVSGARCLTSELLQRSLLRLCFGAPSPLPRRIRPRSAHGETEPLGVSLFSNSLDRQVGLEWTLAAAHTPGTKSTQSDSSYWERNAFELKERFKEANQ</sequence>
<accession>A0ACC2H2Y8</accession>
<name>A0ACC2H2Y8_DALPE</name>
<organism evidence="1 2">
    <name type="scientific">Dallia pectoralis</name>
    <name type="common">Alaska blackfish</name>
    <dbReference type="NCBI Taxonomy" id="75939"/>
    <lineage>
        <taxon>Eukaryota</taxon>
        <taxon>Metazoa</taxon>
        <taxon>Chordata</taxon>
        <taxon>Craniata</taxon>
        <taxon>Vertebrata</taxon>
        <taxon>Euteleostomi</taxon>
        <taxon>Actinopterygii</taxon>
        <taxon>Neopterygii</taxon>
        <taxon>Teleostei</taxon>
        <taxon>Protacanthopterygii</taxon>
        <taxon>Esociformes</taxon>
        <taxon>Umbridae</taxon>
        <taxon>Dallia</taxon>
    </lineage>
</organism>
<proteinExistence type="predicted"/>
<protein>
    <submittedName>
        <fullName evidence="1">Uncharacterized protein</fullName>
    </submittedName>
</protein>
<comment type="caution">
    <text evidence="1">The sequence shown here is derived from an EMBL/GenBank/DDBJ whole genome shotgun (WGS) entry which is preliminary data.</text>
</comment>
<keyword evidence="2" id="KW-1185">Reference proteome</keyword>
<dbReference type="EMBL" id="CM055733">
    <property type="protein sequence ID" value="KAJ8010331.1"/>
    <property type="molecule type" value="Genomic_DNA"/>
</dbReference>
<evidence type="ECO:0000313" key="2">
    <source>
        <dbReference type="Proteomes" id="UP001157502"/>
    </source>
</evidence>
<dbReference type="Proteomes" id="UP001157502">
    <property type="component" value="Chromosome 6"/>
</dbReference>
<gene>
    <name evidence="1" type="ORF">DPEC_G00073950</name>
</gene>
<reference evidence="1" key="1">
    <citation type="submission" date="2021-05" db="EMBL/GenBank/DDBJ databases">
        <authorList>
            <person name="Pan Q."/>
            <person name="Jouanno E."/>
            <person name="Zahm M."/>
            <person name="Klopp C."/>
            <person name="Cabau C."/>
            <person name="Louis A."/>
            <person name="Berthelot C."/>
            <person name="Parey E."/>
            <person name="Roest Crollius H."/>
            <person name="Montfort J."/>
            <person name="Robinson-Rechavi M."/>
            <person name="Bouchez O."/>
            <person name="Lampietro C."/>
            <person name="Lopez Roques C."/>
            <person name="Donnadieu C."/>
            <person name="Postlethwait J."/>
            <person name="Bobe J."/>
            <person name="Dillon D."/>
            <person name="Chandos A."/>
            <person name="von Hippel F."/>
            <person name="Guiguen Y."/>
        </authorList>
    </citation>
    <scope>NUCLEOTIDE SEQUENCE</scope>
    <source>
        <strain evidence="1">YG-Jan2019</strain>
    </source>
</reference>
<evidence type="ECO:0000313" key="1">
    <source>
        <dbReference type="EMBL" id="KAJ8010331.1"/>
    </source>
</evidence>